<dbReference type="InterPro" id="IPR000719">
    <property type="entry name" value="Prot_kinase_dom"/>
</dbReference>
<dbReference type="AlphaFoldDB" id="A0A2N5N6B0"/>
<evidence type="ECO:0000313" key="9">
    <source>
        <dbReference type="Proteomes" id="UP000234789"/>
    </source>
</evidence>
<name>A0A2N5N6B0_9BACL</name>
<dbReference type="Gene3D" id="3.40.50.300">
    <property type="entry name" value="P-loop containing nucleotide triphosphate hydrolases"/>
    <property type="match status" value="1"/>
</dbReference>
<dbReference type="SUPFAM" id="SSF52540">
    <property type="entry name" value="P-loop containing nucleoside triphosphate hydrolases"/>
    <property type="match status" value="1"/>
</dbReference>
<gene>
    <name evidence="8" type="ORF">B8V81_4274</name>
</gene>
<evidence type="ECO:0000256" key="1">
    <source>
        <dbReference type="ARBA" id="ARBA00012513"/>
    </source>
</evidence>
<dbReference type="RefSeq" id="WP_180968501.1">
    <property type="nucleotide sequence ID" value="NZ_NFEZ01000004.1"/>
</dbReference>
<evidence type="ECO:0000313" key="8">
    <source>
        <dbReference type="EMBL" id="PLT45843.1"/>
    </source>
</evidence>
<dbReference type="Pfam" id="PF00069">
    <property type="entry name" value="Pkinase"/>
    <property type="match status" value="1"/>
</dbReference>
<comment type="caution">
    <text evidence="8">The sequence shown here is derived from an EMBL/GenBank/DDBJ whole genome shotgun (WGS) entry which is preliminary data.</text>
</comment>
<evidence type="ECO:0000256" key="4">
    <source>
        <dbReference type="ARBA" id="ARBA00022777"/>
    </source>
</evidence>
<dbReference type="Proteomes" id="UP000234789">
    <property type="component" value="Unassembled WGS sequence"/>
</dbReference>
<evidence type="ECO:0000259" key="7">
    <source>
        <dbReference type="PROSITE" id="PS50011"/>
    </source>
</evidence>
<dbReference type="PANTHER" id="PTHR43289:SF6">
    <property type="entry name" value="SERINE_THREONINE-PROTEIN KINASE NEKL-3"/>
    <property type="match status" value="1"/>
</dbReference>
<evidence type="ECO:0000256" key="6">
    <source>
        <dbReference type="PROSITE-ProRule" id="PRU10141"/>
    </source>
</evidence>
<keyword evidence="5 6" id="KW-0067">ATP-binding</keyword>
<sequence>MLRKKDGRRTGLAAETEALGQREEDGWLQPGDVQGGRYRILSLLGKGGMGEVYAAEDLRLGGALRALKLKPAGSWSERPSADEARLQMKLEHPHLPRLYDYFPAEGGQPEMLVMDYIEGCTLEEEARARPDGYTALEAAAAALQLCSALAYLHEQRPPIIHRDLKPANVMAARSGKLMLIDFGISRRFSPEAASDTTQLGTPGYAAPEQLAGEQSDARTDMYGLGCLLVRLMRGALPGRRGHEGRARELPYWLTRLLEEERGRRYASMREAEAAIRSWLEAEGEAPAAGGLPSFAAPTAAFPAGLPRVAAPGRLSVLSLSPGSGATFVCLMLARLAAERGWPVQAAELDGVRPHWRTLLGAPEPLPAALDPRFGRWLQDGVEWLPRLAAAPGLERDEAAARLDLMLRSRAGALQLLDWSSGWTGDEALRTVAASAAVIVVADPDPSRWSRERLQRLEELTARLGPDRMRWVANKDVRFAGRREWLDLLPARPDAQMPFLEPESWYELLWQGFPLPRRGAAAAAVRGALSPLLERLAAKLHF</sequence>
<accession>A0A2N5N6B0</accession>
<keyword evidence="9" id="KW-1185">Reference proteome</keyword>
<dbReference type="InterPro" id="IPR011009">
    <property type="entry name" value="Kinase-like_dom_sf"/>
</dbReference>
<feature type="binding site" evidence="6">
    <location>
        <position position="68"/>
    </location>
    <ligand>
        <name>ATP</name>
        <dbReference type="ChEBI" id="CHEBI:30616"/>
    </ligand>
</feature>
<dbReference type="PROSITE" id="PS00107">
    <property type="entry name" value="PROTEIN_KINASE_ATP"/>
    <property type="match status" value="1"/>
</dbReference>
<keyword evidence="2 8" id="KW-0808">Transferase</keyword>
<evidence type="ECO:0000256" key="5">
    <source>
        <dbReference type="ARBA" id="ARBA00022840"/>
    </source>
</evidence>
<organism evidence="8 9">
    <name type="scientific">Paenibacillus pasadenensis</name>
    <dbReference type="NCBI Taxonomy" id="217090"/>
    <lineage>
        <taxon>Bacteria</taxon>
        <taxon>Bacillati</taxon>
        <taxon>Bacillota</taxon>
        <taxon>Bacilli</taxon>
        <taxon>Bacillales</taxon>
        <taxon>Paenibacillaceae</taxon>
        <taxon>Paenibacillus</taxon>
    </lineage>
</organism>
<keyword evidence="4 8" id="KW-0418">Kinase</keyword>
<evidence type="ECO:0000256" key="3">
    <source>
        <dbReference type="ARBA" id="ARBA00022741"/>
    </source>
</evidence>
<reference evidence="8 9" key="1">
    <citation type="submission" date="2017-05" db="EMBL/GenBank/DDBJ databases">
        <title>Functional genome analysis of Paenibacillus pasadenensis strain R16: insights on endophytic life style and antifungal activity.</title>
        <authorList>
            <person name="Passera A."/>
            <person name="Marcolungo L."/>
            <person name="Casati P."/>
            <person name="Brasca M."/>
            <person name="Quaglino F."/>
            <person name="Delledonne M."/>
        </authorList>
    </citation>
    <scope>NUCLEOTIDE SEQUENCE [LARGE SCALE GENOMIC DNA]</scope>
    <source>
        <strain evidence="8 9">R16</strain>
    </source>
</reference>
<dbReference type="InterPro" id="IPR027417">
    <property type="entry name" value="P-loop_NTPase"/>
</dbReference>
<dbReference type="EMBL" id="NFEZ01000004">
    <property type="protein sequence ID" value="PLT45843.1"/>
    <property type="molecule type" value="Genomic_DNA"/>
</dbReference>
<dbReference type="CDD" id="cd14014">
    <property type="entry name" value="STKc_PknB_like"/>
    <property type="match status" value="1"/>
</dbReference>
<protein>
    <recommendedName>
        <fullName evidence="1">non-specific serine/threonine protein kinase</fullName>
        <ecNumber evidence="1">2.7.11.1</ecNumber>
    </recommendedName>
</protein>
<proteinExistence type="predicted"/>
<evidence type="ECO:0000256" key="2">
    <source>
        <dbReference type="ARBA" id="ARBA00022679"/>
    </source>
</evidence>
<keyword evidence="3 6" id="KW-0547">Nucleotide-binding</keyword>
<dbReference type="PANTHER" id="PTHR43289">
    <property type="entry name" value="MITOGEN-ACTIVATED PROTEIN KINASE KINASE KINASE 20-RELATED"/>
    <property type="match status" value="1"/>
</dbReference>
<dbReference type="SUPFAM" id="SSF56112">
    <property type="entry name" value="Protein kinase-like (PK-like)"/>
    <property type="match status" value="1"/>
</dbReference>
<dbReference type="GO" id="GO:0005524">
    <property type="term" value="F:ATP binding"/>
    <property type="evidence" value="ECO:0007669"/>
    <property type="project" value="UniProtKB-UniRule"/>
</dbReference>
<dbReference type="Gene3D" id="3.30.200.20">
    <property type="entry name" value="Phosphorylase Kinase, domain 1"/>
    <property type="match status" value="1"/>
</dbReference>
<dbReference type="SMART" id="SM00220">
    <property type="entry name" value="S_TKc"/>
    <property type="match status" value="1"/>
</dbReference>
<dbReference type="EC" id="2.7.11.1" evidence="1"/>
<dbReference type="Gene3D" id="1.10.510.10">
    <property type="entry name" value="Transferase(Phosphotransferase) domain 1"/>
    <property type="match status" value="1"/>
</dbReference>
<feature type="domain" description="Protein kinase" evidence="7">
    <location>
        <begin position="38"/>
        <end position="294"/>
    </location>
</feature>
<dbReference type="PROSITE" id="PS50011">
    <property type="entry name" value="PROTEIN_KINASE_DOM"/>
    <property type="match status" value="1"/>
</dbReference>
<dbReference type="InterPro" id="IPR017441">
    <property type="entry name" value="Protein_kinase_ATP_BS"/>
</dbReference>
<dbReference type="GO" id="GO:0004674">
    <property type="term" value="F:protein serine/threonine kinase activity"/>
    <property type="evidence" value="ECO:0007669"/>
    <property type="project" value="UniProtKB-EC"/>
</dbReference>